<organism evidence="4 5">
    <name type="scientific">Marinomonas rhizomae</name>
    <dbReference type="NCBI Taxonomy" id="491948"/>
    <lineage>
        <taxon>Bacteria</taxon>
        <taxon>Pseudomonadati</taxon>
        <taxon>Pseudomonadota</taxon>
        <taxon>Gammaproteobacteria</taxon>
        <taxon>Oceanospirillales</taxon>
        <taxon>Oceanospirillaceae</taxon>
        <taxon>Marinomonas</taxon>
    </lineage>
</organism>
<reference evidence="4 5" key="1">
    <citation type="submission" date="2018-06" db="EMBL/GenBank/DDBJ databases">
        <title>Genomic Encyclopedia of Type Strains, Phase III (KMG-III): the genomes of soil and plant-associated and newly described type strains.</title>
        <authorList>
            <person name="Whitman W."/>
        </authorList>
    </citation>
    <scope>NUCLEOTIDE SEQUENCE [LARGE SCALE GENOMIC DNA]</scope>
    <source>
        <strain evidence="4 5">CECT 7377</strain>
    </source>
</reference>
<accession>A0A366IY45</accession>
<dbReference type="InterPro" id="IPR032623">
    <property type="entry name" value="FecR_N"/>
</dbReference>
<dbReference type="Pfam" id="PF04773">
    <property type="entry name" value="FecR"/>
    <property type="match status" value="1"/>
</dbReference>
<evidence type="ECO:0000259" key="2">
    <source>
        <dbReference type="Pfam" id="PF04773"/>
    </source>
</evidence>
<evidence type="ECO:0000259" key="3">
    <source>
        <dbReference type="Pfam" id="PF16220"/>
    </source>
</evidence>
<dbReference type="Pfam" id="PF16220">
    <property type="entry name" value="DUF4880"/>
    <property type="match status" value="1"/>
</dbReference>
<dbReference type="Proteomes" id="UP000252792">
    <property type="component" value="Unassembled WGS sequence"/>
</dbReference>
<keyword evidence="1" id="KW-0812">Transmembrane</keyword>
<evidence type="ECO:0000313" key="4">
    <source>
        <dbReference type="EMBL" id="RBP78628.1"/>
    </source>
</evidence>
<comment type="caution">
    <text evidence="4">The sequence shown here is derived from an EMBL/GenBank/DDBJ whole genome shotgun (WGS) entry which is preliminary data.</text>
</comment>
<gene>
    <name evidence="4" type="ORF">DFP80_1172</name>
</gene>
<dbReference type="EMBL" id="QNSE01000017">
    <property type="protein sequence ID" value="RBP78628.1"/>
    <property type="molecule type" value="Genomic_DNA"/>
</dbReference>
<dbReference type="GO" id="GO:0016989">
    <property type="term" value="F:sigma factor antagonist activity"/>
    <property type="evidence" value="ECO:0007669"/>
    <property type="project" value="TreeGrafter"/>
</dbReference>
<dbReference type="RefSeq" id="WP_113918264.1">
    <property type="nucleotide sequence ID" value="NZ_QNSE01000017.1"/>
</dbReference>
<evidence type="ECO:0000256" key="1">
    <source>
        <dbReference type="SAM" id="Phobius"/>
    </source>
</evidence>
<dbReference type="AlphaFoldDB" id="A0A366IY45"/>
<name>A0A366IY45_9GAMM</name>
<dbReference type="InterPro" id="IPR006860">
    <property type="entry name" value="FecR"/>
</dbReference>
<feature type="transmembrane region" description="Helical" evidence="1">
    <location>
        <begin position="80"/>
        <end position="98"/>
    </location>
</feature>
<dbReference type="Gene3D" id="3.55.50.30">
    <property type="match status" value="1"/>
</dbReference>
<feature type="domain" description="FecR N-terminal" evidence="3">
    <location>
        <begin position="13"/>
        <end position="49"/>
    </location>
</feature>
<dbReference type="PIRSF" id="PIRSF018266">
    <property type="entry name" value="FecR"/>
    <property type="match status" value="1"/>
</dbReference>
<keyword evidence="1" id="KW-0472">Membrane</keyword>
<sequence>MQPNQIDIERIHQAANFMARLWSDTSSEKDQRACNTWRTSDPANEKAWQCLIQAQEGFNDAPKDAIRIIARSRKMSRRHMLSILGLSAGGFILAGSYTKNHIMKTHSNYKNLATSTGEIKSLSLGSSNRLVMNTKTTLSMPTQNQFKLDEGEFFLDVSQATPYQIETTEGMISFHQGQLNIRHTDDITRISLFSGQDVQLIGNKMQNSLSIKPGQSLSFTAINTPNISTTNPNTIGWVTGKLMAQRMPLTDFIHELSRYRKGVLRVAPELNQLAVTGVFSLNNTDQILQQLQDTLPINIYQLTPYWVSVTAS</sequence>
<feature type="domain" description="FecR protein" evidence="2">
    <location>
        <begin position="112"/>
        <end position="196"/>
    </location>
</feature>
<dbReference type="PANTHER" id="PTHR30273">
    <property type="entry name" value="PERIPLASMIC SIGNAL SENSOR AND SIGMA FACTOR ACTIVATOR FECR-RELATED"/>
    <property type="match status" value="1"/>
</dbReference>
<keyword evidence="5" id="KW-1185">Reference proteome</keyword>
<proteinExistence type="predicted"/>
<protein>
    <submittedName>
        <fullName evidence="4">FecR family protein</fullName>
    </submittedName>
</protein>
<dbReference type="InterPro" id="IPR012373">
    <property type="entry name" value="Ferrdict_sens_TM"/>
</dbReference>
<dbReference type="OrthoDB" id="7032198at2"/>
<dbReference type="PANTHER" id="PTHR30273:SF2">
    <property type="entry name" value="PROTEIN FECR"/>
    <property type="match status" value="1"/>
</dbReference>
<dbReference type="Gene3D" id="2.60.120.1440">
    <property type="match status" value="1"/>
</dbReference>
<evidence type="ECO:0000313" key="5">
    <source>
        <dbReference type="Proteomes" id="UP000252792"/>
    </source>
</evidence>
<keyword evidence="1" id="KW-1133">Transmembrane helix</keyword>